<comment type="caution">
    <text evidence="3">The sequence shown here is derived from an EMBL/GenBank/DDBJ whole genome shotgun (WGS) entry which is preliminary data.</text>
</comment>
<evidence type="ECO:0000259" key="2">
    <source>
        <dbReference type="PROSITE" id="PS51186"/>
    </source>
</evidence>
<dbReference type="GO" id="GO:0016747">
    <property type="term" value="F:acyltransferase activity, transferring groups other than amino-acyl groups"/>
    <property type="evidence" value="ECO:0007669"/>
    <property type="project" value="InterPro"/>
</dbReference>
<protein>
    <recommendedName>
        <fullName evidence="2">N-acetyltransferase domain-containing protein</fullName>
    </recommendedName>
</protein>
<organism evidence="3 4">
    <name type="scientific">Gomphillus americanus</name>
    <dbReference type="NCBI Taxonomy" id="1940652"/>
    <lineage>
        <taxon>Eukaryota</taxon>
        <taxon>Fungi</taxon>
        <taxon>Dikarya</taxon>
        <taxon>Ascomycota</taxon>
        <taxon>Pezizomycotina</taxon>
        <taxon>Lecanoromycetes</taxon>
        <taxon>OSLEUM clade</taxon>
        <taxon>Ostropomycetidae</taxon>
        <taxon>Ostropales</taxon>
        <taxon>Graphidaceae</taxon>
        <taxon>Gomphilloideae</taxon>
        <taxon>Gomphillus</taxon>
    </lineage>
</organism>
<sequence length="230" mass="25754">MNLKASQSDEEDPTPEIRPFHPTDTTALDHIFRITADTALRISPDPRTLLYGSYIWCHPYPFLSPSHCFVVALPSSGNAVGYILSTPSTTSFSKHYTSSYLPTLSPSIQQPLPPDTDTAWRPDNLPNALLSKIQHADDWPAQIEREVPGVLERYPAHLHIDVLPEWQGQGWGTRLMEACLRRLKAEGVRGVHLQMVEGNVAARKFYLAVGFRMWAAEGSGMGEWCMVKDL</sequence>
<dbReference type="AlphaFoldDB" id="A0A8H3IH70"/>
<dbReference type="OrthoDB" id="64477at2759"/>
<accession>A0A8H3IH70</accession>
<dbReference type="SUPFAM" id="SSF55729">
    <property type="entry name" value="Acyl-CoA N-acyltransferases (Nat)"/>
    <property type="match status" value="1"/>
</dbReference>
<evidence type="ECO:0000313" key="4">
    <source>
        <dbReference type="Proteomes" id="UP000664169"/>
    </source>
</evidence>
<proteinExistence type="predicted"/>
<keyword evidence="4" id="KW-1185">Reference proteome</keyword>
<dbReference type="Gene3D" id="3.40.630.30">
    <property type="match status" value="1"/>
</dbReference>
<dbReference type="Proteomes" id="UP000664169">
    <property type="component" value="Unassembled WGS sequence"/>
</dbReference>
<dbReference type="InterPro" id="IPR050276">
    <property type="entry name" value="MshD_Acetyltransferase"/>
</dbReference>
<feature type="domain" description="N-acetyltransferase" evidence="2">
    <location>
        <begin position="91"/>
        <end position="230"/>
    </location>
</feature>
<dbReference type="InterPro" id="IPR016181">
    <property type="entry name" value="Acyl_CoA_acyltransferase"/>
</dbReference>
<reference evidence="3" key="1">
    <citation type="submission" date="2021-03" db="EMBL/GenBank/DDBJ databases">
        <authorList>
            <person name="Tagirdzhanova G."/>
        </authorList>
    </citation>
    <scope>NUCLEOTIDE SEQUENCE</scope>
</reference>
<feature type="region of interest" description="Disordered" evidence="1">
    <location>
        <begin position="1"/>
        <end position="23"/>
    </location>
</feature>
<gene>
    <name evidence="3" type="ORF">GOMPHAMPRED_004544</name>
</gene>
<evidence type="ECO:0000256" key="1">
    <source>
        <dbReference type="SAM" id="MobiDB-lite"/>
    </source>
</evidence>
<dbReference type="PROSITE" id="PS51186">
    <property type="entry name" value="GNAT"/>
    <property type="match status" value="1"/>
</dbReference>
<dbReference type="PANTHER" id="PTHR43617">
    <property type="entry name" value="L-AMINO ACID N-ACETYLTRANSFERASE"/>
    <property type="match status" value="1"/>
</dbReference>
<dbReference type="Pfam" id="PF00583">
    <property type="entry name" value="Acetyltransf_1"/>
    <property type="match status" value="1"/>
</dbReference>
<name>A0A8H3IH70_9LECA</name>
<dbReference type="InterPro" id="IPR000182">
    <property type="entry name" value="GNAT_dom"/>
</dbReference>
<dbReference type="CDD" id="cd04301">
    <property type="entry name" value="NAT_SF"/>
    <property type="match status" value="1"/>
</dbReference>
<dbReference type="EMBL" id="CAJPDQ010000028">
    <property type="protein sequence ID" value="CAF9927907.1"/>
    <property type="molecule type" value="Genomic_DNA"/>
</dbReference>
<evidence type="ECO:0000313" key="3">
    <source>
        <dbReference type="EMBL" id="CAF9927907.1"/>
    </source>
</evidence>
<dbReference type="PANTHER" id="PTHR43617:SF20">
    <property type="entry name" value="N-ALPHA-ACETYLTRANSFERASE RIMI"/>
    <property type="match status" value="1"/>
</dbReference>